<proteinExistence type="predicted"/>
<dbReference type="InterPro" id="IPR038718">
    <property type="entry name" value="SNF2-like_sf"/>
</dbReference>
<dbReference type="GO" id="GO:0005524">
    <property type="term" value="F:ATP binding"/>
    <property type="evidence" value="ECO:0007669"/>
    <property type="project" value="InterPro"/>
</dbReference>
<dbReference type="InterPro" id="IPR022138">
    <property type="entry name" value="DUF3670"/>
</dbReference>
<evidence type="ECO:0000313" key="7">
    <source>
        <dbReference type="Proteomes" id="UP000186400"/>
    </source>
</evidence>
<dbReference type="InterPro" id="IPR014001">
    <property type="entry name" value="Helicase_ATP-bd"/>
</dbReference>
<dbReference type="InterPro" id="IPR000330">
    <property type="entry name" value="SNF2_N"/>
</dbReference>
<keyword evidence="2" id="KW-0863">Zinc-finger</keyword>
<dbReference type="Gene3D" id="3.40.50.10810">
    <property type="entry name" value="Tandem AAA-ATPase domain"/>
    <property type="match status" value="1"/>
</dbReference>
<dbReference type="InterPro" id="IPR027417">
    <property type="entry name" value="P-loop_NTPase"/>
</dbReference>
<protein>
    <submittedName>
        <fullName evidence="6">SWIM zinc finger</fullName>
    </submittedName>
</protein>
<dbReference type="PANTHER" id="PTHR45629:SF7">
    <property type="entry name" value="DNA EXCISION REPAIR PROTEIN ERCC-6-RELATED"/>
    <property type="match status" value="1"/>
</dbReference>
<dbReference type="EMBL" id="FTMS01000006">
    <property type="protein sequence ID" value="SIQ29300.1"/>
    <property type="molecule type" value="Genomic_DNA"/>
</dbReference>
<dbReference type="InterPro" id="IPR007527">
    <property type="entry name" value="Znf_SWIM"/>
</dbReference>
<dbReference type="CDD" id="cd18012">
    <property type="entry name" value="DEXQc_arch_SWI2_SNF2"/>
    <property type="match status" value="1"/>
</dbReference>
<dbReference type="PANTHER" id="PTHR45629">
    <property type="entry name" value="SNF2/RAD54 FAMILY MEMBER"/>
    <property type="match status" value="1"/>
</dbReference>
<reference evidence="6 7" key="1">
    <citation type="submission" date="2017-01" db="EMBL/GenBank/DDBJ databases">
        <authorList>
            <person name="Mah S.A."/>
            <person name="Swanson W.J."/>
            <person name="Moy G.W."/>
            <person name="Vacquier V.D."/>
        </authorList>
    </citation>
    <scope>NUCLEOTIDE SEQUENCE [LARGE SCALE GENOMIC DNA]</scope>
    <source>
        <strain evidence="6 7">ASpG1</strain>
    </source>
</reference>
<organism evidence="6 7">
    <name type="scientific">Alkalispirochaeta americana</name>
    <dbReference type="NCBI Taxonomy" id="159291"/>
    <lineage>
        <taxon>Bacteria</taxon>
        <taxon>Pseudomonadati</taxon>
        <taxon>Spirochaetota</taxon>
        <taxon>Spirochaetia</taxon>
        <taxon>Spirochaetales</taxon>
        <taxon>Spirochaetaceae</taxon>
        <taxon>Alkalispirochaeta</taxon>
    </lineage>
</organism>
<accession>A0A1N6RK92</accession>
<dbReference type="Pfam" id="PF04434">
    <property type="entry name" value="SWIM"/>
    <property type="match status" value="1"/>
</dbReference>
<evidence type="ECO:0000313" key="6">
    <source>
        <dbReference type="EMBL" id="SIQ29300.1"/>
    </source>
</evidence>
<dbReference type="AlphaFoldDB" id="A0A1N6RK92"/>
<dbReference type="InterPro" id="IPR049730">
    <property type="entry name" value="SNF2/RAD54-like_C"/>
</dbReference>
<dbReference type="GO" id="GO:0016787">
    <property type="term" value="F:hydrolase activity"/>
    <property type="evidence" value="ECO:0007669"/>
    <property type="project" value="UniProtKB-KW"/>
</dbReference>
<evidence type="ECO:0000259" key="5">
    <source>
        <dbReference type="PROSITE" id="PS51194"/>
    </source>
</evidence>
<dbReference type="PROSITE" id="PS51194">
    <property type="entry name" value="HELICASE_CTER"/>
    <property type="match status" value="1"/>
</dbReference>
<dbReference type="GO" id="GO:0015616">
    <property type="term" value="F:DNA translocase activity"/>
    <property type="evidence" value="ECO:0007669"/>
    <property type="project" value="TreeGrafter"/>
</dbReference>
<keyword evidence="1" id="KW-0378">Hydrolase</keyword>
<dbReference type="OrthoDB" id="9814088at2"/>
<dbReference type="Pfam" id="PF00176">
    <property type="entry name" value="SNF2-rel_dom"/>
    <property type="match status" value="1"/>
</dbReference>
<dbReference type="Pfam" id="PF00271">
    <property type="entry name" value="Helicase_C"/>
    <property type="match status" value="1"/>
</dbReference>
<dbReference type="SMART" id="SM00490">
    <property type="entry name" value="HELICc"/>
    <property type="match status" value="1"/>
</dbReference>
<feature type="domain" description="Helicase C-terminal" evidence="5">
    <location>
        <begin position="989"/>
        <end position="1145"/>
    </location>
</feature>
<name>A0A1N6RK92_9SPIO</name>
<dbReference type="Pfam" id="PF12419">
    <property type="entry name" value="DUF3670"/>
    <property type="match status" value="1"/>
</dbReference>
<dbReference type="InterPro" id="IPR001650">
    <property type="entry name" value="Helicase_C-like"/>
</dbReference>
<evidence type="ECO:0000256" key="1">
    <source>
        <dbReference type="ARBA" id="ARBA00022801"/>
    </source>
</evidence>
<evidence type="ECO:0000259" key="3">
    <source>
        <dbReference type="PROSITE" id="PS50966"/>
    </source>
</evidence>
<dbReference type="GO" id="GO:0008270">
    <property type="term" value="F:zinc ion binding"/>
    <property type="evidence" value="ECO:0007669"/>
    <property type="project" value="UniProtKB-KW"/>
</dbReference>
<keyword evidence="2" id="KW-0479">Metal-binding</keyword>
<dbReference type="PROSITE" id="PS50966">
    <property type="entry name" value="ZF_SWIM"/>
    <property type="match status" value="1"/>
</dbReference>
<feature type="domain" description="Helicase ATP-binding" evidence="4">
    <location>
        <begin position="705"/>
        <end position="863"/>
    </location>
</feature>
<dbReference type="SUPFAM" id="SSF52540">
    <property type="entry name" value="P-loop containing nucleoside triphosphate hydrolases"/>
    <property type="match status" value="2"/>
</dbReference>
<dbReference type="Proteomes" id="UP000186400">
    <property type="component" value="Unassembled WGS sequence"/>
</dbReference>
<dbReference type="STRING" id="159291.SAMN05920897_106145"/>
<keyword evidence="2" id="KW-0862">Zinc</keyword>
<sequence>MARIEFGHTWWGRRWLDALAHIDFGNRLPRGKRYARNGSVKSISIEGTRISARVKGTRPTPYSVRLTLWEFRALEQETIIDLVKDDPYYLSQLEARRLPPELEGVLAERGIRLFPKSWKELAMTCSCPDWAVPCKHLAAVVYIVANEIDKNPFLVFRMHGLNLLEAIHGGPLEDNGKIVGVESLVAEGPVEYACSRESLEELDLAAIPDLYPATAQLLTEFPLFYLQGDFRELLLGAIRKTGTKATRYISRLDIQEESRTAPSSTCTMTIQKGSGGVTGRIGSGEGEVAFDSDDFSPFVEYLQRLSAGDLSVYPPMVSFLIMCHNFALRVMERHAIVPELISVRKDTFIIRWIPALFNGEVAEIFEGLVRALPGEVLRYDRKPLPRREQVLFLISFFLRHYLRLLEPVKNAGEHPIRAMFFQGDEYRPARFEEQGNAQTINLWLGRFFIRPIHHHPVIRVEEGGQDAFKFEVLVGDRREPESLPVSFPLFLESLDPETLPLLRDLSLLSTYLGTVNTFLKEGRAVTVSTGNFLEEWFGAIPALRTLGVRTVVPKALREVFQPHLTLGMRKRSDSDSDRVVSYTSLKDMLAVDWHVAVGDEVMPAEELFELSERYGRFVRYKDRFIELDETRLAQISRKMERDPRPRAIDLLQIGLTGTYEGAPIAMSPEARALFDQLLKAPEAEVPPGLRAELRPYQLRGYRWLYNNYRIGLGAVVADDMGLGKTVQVIAFLLKLQEESALRPNRPALAVVPASVVTNWERELHRFAPSLVTGIYHGSDRTMPSGVDVILTTYALLRGDMEHFGSRKWSVLIIDEAQNIKNTASAQARAVKALKAGFSIAMTGTPVENRLLDYWSIIDFAMKGYLGTRASFKERYAVPIERFRDQTALEQFRTVTAPLVLRRLKTDRTIIDDLPEKIVINRYPLLTGEQMVLYRELVERTEEFLGEAEGIERSGMVFKLMTGLKQICCHPHLYAKRGGRGSAVSGKAKLLAEQVGTIAERGEKVLIFTQFAEMGRLLQEMIDAELHLPCLFLHGGSSRKERDAMVDRFQNDPTYQVMVLSIRAGGVGLNLTAANHVIHYDLWWNPAVEHQATDRAFRIGQRKDVMVYRFITGGTFEEKISAMLEAKEDLAELTVAQGEKWLTQLSTTEIRDLIDLTGEG</sequence>
<dbReference type="RefSeq" id="WP_076488420.1">
    <property type="nucleotide sequence ID" value="NZ_FTMS01000006.1"/>
</dbReference>
<gene>
    <name evidence="6" type="ORF">SAMN05920897_106145</name>
</gene>
<keyword evidence="7" id="KW-1185">Reference proteome</keyword>
<evidence type="ECO:0000256" key="2">
    <source>
        <dbReference type="PROSITE-ProRule" id="PRU00325"/>
    </source>
</evidence>
<dbReference type="PROSITE" id="PS51192">
    <property type="entry name" value="HELICASE_ATP_BIND_1"/>
    <property type="match status" value="1"/>
</dbReference>
<dbReference type="CDD" id="cd18793">
    <property type="entry name" value="SF2_C_SNF"/>
    <property type="match status" value="1"/>
</dbReference>
<feature type="domain" description="SWIM-type" evidence="3">
    <location>
        <begin position="114"/>
        <end position="145"/>
    </location>
</feature>
<evidence type="ECO:0000259" key="4">
    <source>
        <dbReference type="PROSITE" id="PS51192"/>
    </source>
</evidence>
<dbReference type="SMART" id="SM00487">
    <property type="entry name" value="DEXDc"/>
    <property type="match status" value="1"/>
</dbReference>
<dbReference type="InterPro" id="IPR050496">
    <property type="entry name" value="SNF2_RAD54_helicase_repair"/>
</dbReference>
<dbReference type="Gene3D" id="3.40.50.300">
    <property type="entry name" value="P-loop containing nucleotide triphosphate hydrolases"/>
    <property type="match status" value="1"/>
</dbReference>